<gene>
    <name evidence="2" type="ORF">DFJ69_2311</name>
</gene>
<evidence type="ECO:0000313" key="3">
    <source>
        <dbReference type="Proteomes" id="UP000256661"/>
    </source>
</evidence>
<sequence length="263" mass="28172">MRPPGQTPSPEARPSRDTGGRQTPRTTSSTEPEGANAPQTETPTISGLAHHRRQRPRELEHGTAKTPAVTGPPHHRRRKIRDQKQASAQTPTADRARIRPAAQTTERERPPAVVPAVSGDGLPVAARESMHEKVLILDAAVLWHDSLNLLAHRGATDLMMRSPIRRPANGFRTSSSAPEWTGRSGSGGPRPRRLGRSVEEVGGAPGVASTSTFRTTRRRGRAAGEGTMGPRSEGPGTSRPTPRGCLTAGGRVRGGRGSRRGEW</sequence>
<evidence type="ECO:0000313" key="2">
    <source>
        <dbReference type="EMBL" id="REE96858.1"/>
    </source>
</evidence>
<name>A0A3D9SLY0_9ACTN</name>
<keyword evidence="3" id="KW-1185">Reference proteome</keyword>
<dbReference type="Proteomes" id="UP000256661">
    <property type="component" value="Unassembled WGS sequence"/>
</dbReference>
<evidence type="ECO:0000256" key="1">
    <source>
        <dbReference type="SAM" id="MobiDB-lite"/>
    </source>
</evidence>
<feature type="region of interest" description="Disordered" evidence="1">
    <location>
        <begin position="1"/>
        <end position="116"/>
    </location>
</feature>
<organism evidence="2 3">
    <name type="scientific">Thermomonospora umbrina</name>
    <dbReference type="NCBI Taxonomy" id="111806"/>
    <lineage>
        <taxon>Bacteria</taxon>
        <taxon>Bacillati</taxon>
        <taxon>Actinomycetota</taxon>
        <taxon>Actinomycetes</taxon>
        <taxon>Streptosporangiales</taxon>
        <taxon>Thermomonosporaceae</taxon>
        <taxon>Thermomonospora</taxon>
    </lineage>
</organism>
<proteinExistence type="predicted"/>
<feature type="region of interest" description="Disordered" evidence="1">
    <location>
        <begin position="166"/>
        <end position="263"/>
    </location>
</feature>
<reference evidence="2 3" key="1">
    <citation type="submission" date="2018-08" db="EMBL/GenBank/DDBJ databases">
        <title>Sequencing the genomes of 1000 actinobacteria strains.</title>
        <authorList>
            <person name="Klenk H.-P."/>
        </authorList>
    </citation>
    <scope>NUCLEOTIDE SEQUENCE [LARGE SCALE GENOMIC DNA]</scope>
    <source>
        <strain evidence="2 3">DSM 43927</strain>
    </source>
</reference>
<evidence type="ECO:0008006" key="4">
    <source>
        <dbReference type="Google" id="ProtNLM"/>
    </source>
</evidence>
<dbReference type="AlphaFoldDB" id="A0A3D9SLY0"/>
<feature type="compositionally biased region" description="Basic residues" evidence="1">
    <location>
        <begin position="253"/>
        <end position="263"/>
    </location>
</feature>
<dbReference type="EMBL" id="QTTT01000001">
    <property type="protein sequence ID" value="REE96858.1"/>
    <property type="molecule type" value="Genomic_DNA"/>
</dbReference>
<feature type="compositionally biased region" description="Polar residues" evidence="1">
    <location>
        <begin position="20"/>
        <end position="45"/>
    </location>
</feature>
<comment type="caution">
    <text evidence="2">The sequence shown here is derived from an EMBL/GenBank/DDBJ whole genome shotgun (WGS) entry which is preliminary data.</text>
</comment>
<accession>A0A3D9SLY0</accession>
<protein>
    <recommendedName>
        <fullName evidence="4">Phospholipase D-like protein</fullName>
    </recommendedName>
</protein>